<proteinExistence type="predicted"/>
<gene>
    <name evidence="2" type="ORF">TKK_010935</name>
</gene>
<sequence length="346" mass="39412">MKLSAVAVRHHRLQYAIPLLSNLYQERHLEEANMTTPSVSKLTIRIEEVQREFYDLSKAIDDINEKQRLLYEAIAQNHEERRRLLEDKFSLIALEQQQEQEQLKHQLEQQQLQQQKQQQQQQQNISTAATTTTTTTMMPPQAPITGLVIRSATGDLYAIPHQPSFDLTKITTTGPSLGLQPIINPQQLQYDLAYNYDHNTKIMCQKSNLPAVQKNITNKFKRKANENLDSMQVNKHHVTQLPTTKTITACSIGSNSNKYRKASQQNELPTETQHFKIVEVTSSTKPTKAVTKKVTKTNKIRSKPKVPKIIPKKLEFSDGSDVEIVEDTNFVAPLPQCSRAYSLVSA</sequence>
<accession>A0ABD2WPZ4</accession>
<evidence type="ECO:0000256" key="1">
    <source>
        <dbReference type="SAM" id="Coils"/>
    </source>
</evidence>
<protein>
    <submittedName>
        <fullName evidence="2">Uncharacterized protein</fullName>
    </submittedName>
</protein>
<evidence type="ECO:0000313" key="2">
    <source>
        <dbReference type="EMBL" id="KAL3394952.1"/>
    </source>
</evidence>
<dbReference type="EMBL" id="JBJJXI010000087">
    <property type="protein sequence ID" value="KAL3394952.1"/>
    <property type="molecule type" value="Genomic_DNA"/>
</dbReference>
<comment type="caution">
    <text evidence="2">The sequence shown here is derived from an EMBL/GenBank/DDBJ whole genome shotgun (WGS) entry which is preliminary data.</text>
</comment>
<name>A0ABD2WPZ4_9HYME</name>
<reference evidence="2 3" key="1">
    <citation type="journal article" date="2024" name="bioRxiv">
        <title>A reference genome for Trichogramma kaykai: A tiny desert-dwelling parasitoid wasp with competing sex-ratio distorters.</title>
        <authorList>
            <person name="Culotta J."/>
            <person name="Lindsey A.R."/>
        </authorList>
    </citation>
    <scope>NUCLEOTIDE SEQUENCE [LARGE SCALE GENOMIC DNA]</scope>
    <source>
        <strain evidence="2 3">KSX58</strain>
    </source>
</reference>
<evidence type="ECO:0000313" key="3">
    <source>
        <dbReference type="Proteomes" id="UP001627154"/>
    </source>
</evidence>
<feature type="coiled-coil region" evidence="1">
    <location>
        <begin position="93"/>
        <end position="124"/>
    </location>
</feature>
<keyword evidence="3" id="KW-1185">Reference proteome</keyword>
<dbReference type="Proteomes" id="UP001627154">
    <property type="component" value="Unassembled WGS sequence"/>
</dbReference>
<organism evidence="2 3">
    <name type="scientific">Trichogramma kaykai</name>
    <dbReference type="NCBI Taxonomy" id="54128"/>
    <lineage>
        <taxon>Eukaryota</taxon>
        <taxon>Metazoa</taxon>
        <taxon>Ecdysozoa</taxon>
        <taxon>Arthropoda</taxon>
        <taxon>Hexapoda</taxon>
        <taxon>Insecta</taxon>
        <taxon>Pterygota</taxon>
        <taxon>Neoptera</taxon>
        <taxon>Endopterygota</taxon>
        <taxon>Hymenoptera</taxon>
        <taxon>Apocrita</taxon>
        <taxon>Proctotrupomorpha</taxon>
        <taxon>Chalcidoidea</taxon>
        <taxon>Trichogrammatidae</taxon>
        <taxon>Trichogramma</taxon>
    </lineage>
</organism>
<dbReference type="AlphaFoldDB" id="A0ABD2WPZ4"/>
<keyword evidence="1" id="KW-0175">Coiled coil</keyword>